<dbReference type="CDD" id="cd00130">
    <property type="entry name" value="PAS"/>
    <property type="match status" value="2"/>
</dbReference>
<dbReference type="Pfam" id="PF08447">
    <property type="entry name" value="PAS_3"/>
    <property type="match status" value="2"/>
</dbReference>
<accession>A0ABW2PHP2</accession>
<dbReference type="SUPFAM" id="SSF55785">
    <property type="entry name" value="PYP-like sensor domain (PAS domain)"/>
    <property type="match status" value="3"/>
</dbReference>
<evidence type="ECO:0000259" key="3">
    <source>
        <dbReference type="PROSITE" id="PS50887"/>
    </source>
</evidence>
<dbReference type="InterPro" id="IPR006675">
    <property type="entry name" value="HDIG_dom"/>
</dbReference>
<dbReference type="InterPro" id="IPR013655">
    <property type="entry name" value="PAS_fold_3"/>
</dbReference>
<dbReference type="Gene3D" id="3.30.450.20">
    <property type="entry name" value="PAS domain"/>
    <property type="match status" value="3"/>
</dbReference>
<feature type="domain" description="PAS" evidence="1">
    <location>
        <begin position="329"/>
        <end position="375"/>
    </location>
</feature>
<dbReference type="SMART" id="SM00091">
    <property type="entry name" value="PAS"/>
    <property type="match status" value="3"/>
</dbReference>
<dbReference type="SUPFAM" id="SSF109604">
    <property type="entry name" value="HD-domain/PDEase-like"/>
    <property type="match status" value="1"/>
</dbReference>
<protein>
    <submittedName>
        <fullName evidence="5">HD domain-containing phosphohydrolase</fullName>
    </submittedName>
</protein>
<evidence type="ECO:0000313" key="6">
    <source>
        <dbReference type="Proteomes" id="UP001596439"/>
    </source>
</evidence>
<reference evidence="6" key="1">
    <citation type="journal article" date="2019" name="Int. J. Syst. Evol. Microbiol.">
        <title>The Global Catalogue of Microorganisms (GCM) 10K type strain sequencing project: providing services to taxonomists for standard genome sequencing and annotation.</title>
        <authorList>
            <consortium name="The Broad Institute Genomics Platform"/>
            <consortium name="The Broad Institute Genome Sequencing Center for Infectious Disease"/>
            <person name="Wu L."/>
            <person name="Ma J."/>
        </authorList>
    </citation>
    <scope>NUCLEOTIDE SEQUENCE [LARGE SCALE GENOMIC DNA]</scope>
    <source>
        <strain evidence="6">CCUG 55590</strain>
    </source>
</reference>
<comment type="caution">
    <text evidence="5">The sequence shown here is derived from an EMBL/GenBank/DDBJ whole genome shotgun (WGS) entry which is preliminary data.</text>
</comment>
<dbReference type="Proteomes" id="UP001596439">
    <property type="component" value="Unassembled WGS sequence"/>
</dbReference>
<dbReference type="PANTHER" id="PTHR43155:SF2">
    <property type="entry name" value="CYCLIC DI-GMP PHOSPHODIESTERASE PA4108"/>
    <property type="match status" value="1"/>
</dbReference>
<dbReference type="PANTHER" id="PTHR43155">
    <property type="entry name" value="CYCLIC DI-GMP PHOSPHODIESTERASE PA4108-RELATED"/>
    <property type="match status" value="1"/>
</dbReference>
<dbReference type="NCBIfam" id="TIGR00277">
    <property type="entry name" value="HDIG"/>
    <property type="match status" value="1"/>
</dbReference>
<dbReference type="CDD" id="cd00077">
    <property type="entry name" value="HDc"/>
    <property type="match status" value="1"/>
</dbReference>
<dbReference type="InterPro" id="IPR037522">
    <property type="entry name" value="HD_GYP_dom"/>
</dbReference>
<dbReference type="PROSITE" id="PS50887">
    <property type="entry name" value="GGDEF"/>
    <property type="match status" value="1"/>
</dbReference>
<dbReference type="InterPro" id="IPR000160">
    <property type="entry name" value="GGDEF_dom"/>
</dbReference>
<dbReference type="PROSITE" id="PS50113">
    <property type="entry name" value="PAC"/>
    <property type="match status" value="1"/>
</dbReference>
<feature type="domain" description="GGDEF" evidence="3">
    <location>
        <begin position="584"/>
        <end position="713"/>
    </location>
</feature>
<evidence type="ECO:0000259" key="4">
    <source>
        <dbReference type="PROSITE" id="PS51832"/>
    </source>
</evidence>
<feature type="domain" description="PAC" evidence="2">
    <location>
        <begin position="504"/>
        <end position="555"/>
    </location>
</feature>
<evidence type="ECO:0000259" key="1">
    <source>
        <dbReference type="PROSITE" id="PS50112"/>
    </source>
</evidence>
<dbReference type="PROSITE" id="PS51832">
    <property type="entry name" value="HD_GYP"/>
    <property type="match status" value="1"/>
</dbReference>
<dbReference type="InterPro" id="IPR043128">
    <property type="entry name" value="Rev_trsase/Diguanyl_cyclase"/>
</dbReference>
<dbReference type="InterPro" id="IPR000700">
    <property type="entry name" value="PAS-assoc_C"/>
</dbReference>
<dbReference type="Gene3D" id="3.30.70.270">
    <property type="match status" value="1"/>
</dbReference>
<proteinExistence type="predicted"/>
<dbReference type="PROSITE" id="PS50112">
    <property type="entry name" value="PAS"/>
    <property type="match status" value="2"/>
</dbReference>
<dbReference type="EMBL" id="JBHTCE010000001">
    <property type="protein sequence ID" value="MFC7389006.1"/>
    <property type="molecule type" value="Genomic_DNA"/>
</dbReference>
<keyword evidence="6" id="KW-1185">Reference proteome</keyword>
<dbReference type="CDD" id="cd01949">
    <property type="entry name" value="GGDEF"/>
    <property type="match status" value="1"/>
</dbReference>
<dbReference type="NCBIfam" id="TIGR00254">
    <property type="entry name" value="GGDEF"/>
    <property type="match status" value="1"/>
</dbReference>
<dbReference type="SMART" id="SM00267">
    <property type="entry name" value="GGDEF"/>
    <property type="match status" value="1"/>
</dbReference>
<name>A0ABW2PHP2_9BACL</name>
<dbReference type="SMART" id="SM00471">
    <property type="entry name" value="HDc"/>
    <property type="match status" value="1"/>
</dbReference>
<dbReference type="Pfam" id="PF00990">
    <property type="entry name" value="GGDEF"/>
    <property type="match status" value="1"/>
</dbReference>
<dbReference type="NCBIfam" id="TIGR00229">
    <property type="entry name" value="sensory_box"/>
    <property type="match status" value="2"/>
</dbReference>
<evidence type="ECO:0000259" key="2">
    <source>
        <dbReference type="PROSITE" id="PS50113"/>
    </source>
</evidence>
<dbReference type="InterPro" id="IPR000014">
    <property type="entry name" value="PAS"/>
</dbReference>
<dbReference type="InterPro" id="IPR029787">
    <property type="entry name" value="Nucleotide_cyclase"/>
</dbReference>
<sequence length="894" mass="102589">MTNPIHSSYDTLLRYMPQGYVEFKVIYDDASEPIDYEFFEVNPAFEKMMKGKRKHFIGQKVSAALKDFEYSEREWMIQVARVVSDGGTVTFEHFSRRNKSWYEMSVFSERKGFVSVMFHDITRHVQENNALKQLVNVSHRFVSTGSDLLMNQQFLDQIRDFTGAKAVALNLMESDGESYTTVALSGMDEMLERSLDVLGFHPVGKKWPMTDQRRELFSRSNPQVFEGIDPLIDGALPKRLVKNLLRIFSLGEVVLFKIEKDGILYGDLTIVMQEGKVANRLGLVELYLVHVLEQLIKADRQVGETKKSMFDGFATLDLECIMAFHTRQILHLNDTWERVLGYSLDEMENMDFLSLIHPDDDGITEAAFAELEERGELFRFVNRFRTIDDTYRSIEWHCKLQGNYIYAVAKDVTDRVQLEEKLAERDRLLTKLSDQIPGAIYQFELLPDGSFNFPFFSRGFEDMLGITAEEVQSDAGLVFRRMHPDDYPHVMQSIDESYRNLTIWDAEFRVLAEDGRTIWILGSSRPEKIADGHVLWHGYIGDVTEKKKYEKEIEYLSYHDQLTGAKNRRYFEEALERYDDDAFYPLSLIVIDINGLKLTNDAFGHLIGDRLLVEAANILRNELRAKDEVARIGGDEFVVISPNTTLDEAKQLSDRLSRLFLGQTVEGLPISASFGEAVKHDAEIGLTDVFNLAEDRMYHHKVSEKQSRRHHSIQLIMRTLYEKIPREEAHSQRVANLSGKLAEAMGFTSAEVNEIRTAAILHDIGKVAISNDILDKPGALTEPEWREIKRHPEVSYNILSTVPEYVALSEIVLSHHERWDGKGYPKGISEYEIPLASRIISIADTFDVMVTGRPYRQAKSIDEALAIIKEEAGKQFDPTLVDVFFEKVVPTLQQ</sequence>
<dbReference type="RefSeq" id="WP_260569871.1">
    <property type="nucleotide sequence ID" value="NZ_JANIEL010000053.1"/>
</dbReference>
<organism evidence="5 6">
    <name type="scientific">Exiguobacterium aestuarii</name>
    <dbReference type="NCBI Taxonomy" id="273527"/>
    <lineage>
        <taxon>Bacteria</taxon>
        <taxon>Bacillati</taxon>
        <taxon>Bacillota</taxon>
        <taxon>Bacilli</taxon>
        <taxon>Bacillales</taxon>
        <taxon>Bacillales Family XII. Incertae Sedis</taxon>
        <taxon>Exiguobacterium</taxon>
    </lineage>
</organism>
<feature type="domain" description="PAS" evidence="1">
    <location>
        <begin position="455"/>
        <end position="501"/>
    </location>
</feature>
<feature type="domain" description="HD-GYP" evidence="4">
    <location>
        <begin position="705"/>
        <end position="894"/>
    </location>
</feature>
<dbReference type="InterPro" id="IPR035965">
    <property type="entry name" value="PAS-like_dom_sf"/>
</dbReference>
<evidence type="ECO:0000313" key="5">
    <source>
        <dbReference type="EMBL" id="MFC7389006.1"/>
    </source>
</evidence>
<gene>
    <name evidence="5" type="ORF">ACFQO8_02545</name>
</gene>
<dbReference type="SUPFAM" id="SSF55073">
    <property type="entry name" value="Nucleotide cyclase"/>
    <property type="match status" value="1"/>
</dbReference>
<dbReference type="Pfam" id="PF13487">
    <property type="entry name" value="HD_5"/>
    <property type="match status" value="1"/>
</dbReference>
<dbReference type="Pfam" id="PF13426">
    <property type="entry name" value="PAS_9"/>
    <property type="match status" value="1"/>
</dbReference>
<dbReference type="InterPro" id="IPR003607">
    <property type="entry name" value="HD/PDEase_dom"/>
</dbReference>
<dbReference type="Gene3D" id="1.10.3210.10">
    <property type="entry name" value="Hypothetical protein af1432"/>
    <property type="match status" value="1"/>
</dbReference>